<accession>A0ABV7HYZ0</accession>
<keyword evidence="1" id="KW-0406">Ion transport</keyword>
<reference evidence="5" key="1">
    <citation type="journal article" date="2019" name="Int. J. Syst. Evol. Microbiol.">
        <title>The Global Catalogue of Microorganisms (GCM) 10K type strain sequencing project: providing services to taxonomists for standard genome sequencing and annotation.</title>
        <authorList>
            <consortium name="The Broad Institute Genomics Platform"/>
            <consortium name="The Broad Institute Genome Sequencing Center for Infectious Disease"/>
            <person name="Wu L."/>
            <person name="Ma J."/>
        </authorList>
    </citation>
    <scope>NUCLEOTIDE SEQUENCE [LARGE SCALE GENOMIC DNA]</scope>
    <source>
        <strain evidence="5">KCTC 52231</strain>
    </source>
</reference>
<dbReference type="Proteomes" id="UP001595647">
    <property type="component" value="Unassembled WGS sequence"/>
</dbReference>
<feature type="transmembrane region" description="Helical" evidence="3">
    <location>
        <begin position="50"/>
        <end position="68"/>
    </location>
</feature>
<dbReference type="Pfam" id="PF09527">
    <property type="entry name" value="ATPase_gene1"/>
    <property type="match status" value="1"/>
</dbReference>
<keyword evidence="5" id="KW-1185">Reference proteome</keyword>
<keyword evidence="1" id="KW-0375">Hydrogen ion transport</keyword>
<name>A0ABV7HYZ0_9HYPH</name>
<dbReference type="PIRSF" id="PIRSF032126">
    <property type="entry name" value="F0F1_ATP_synthase_subunit_I"/>
    <property type="match status" value="1"/>
</dbReference>
<evidence type="ECO:0000256" key="2">
    <source>
        <dbReference type="SAM" id="MobiDB-lite"/>
    </source>
</evidence>
<feature type="transmembrane region" description="Helical" evidence="3">
    <location>
        <begin position="74"/>
        <end position="95"/>
    </location>
</feature>
<sequence>MTDNRGEGLEERRKRLAAELAERKQEAGIEEAAEKSAEQSRKGYAQAMKLSSEFISAIVVGALLGYLFDRFVGTAPWGMIVLLLLGFCAGVLNVLRSAGMVSTPHPADRAAQAKNERQDGDSRSDQR</sequence>
<comment type="function">
    <text evidence="1">A possible function for this protein is to guide the assembly of the membrane sector of the ATPase enzyme complex.</text>
</comment>
<comment type="caution">
    <text evidence="4">The sequence shown here is derived from an EMBL/GenBank/DDBJ whole genome shotgun (WGS) entry which is preliminary data.</text>
</comment>
<dbReference type="InterPro" id="IPR016989">
    <property type="entry name" value="Atp1_alphaprobac"/>
</dbReference>
<keyword evidence="3" id="KW-0812">Transmembrane</keyword>
<evidence type="ECO:0000313" key="5">
    <source>
        <dbReference type="Proteomes" id="UP001595647"/>
    </source>
</evidence>
<keyword evidence="3" id="KW-1133">Transmembrane helix</keyword>
<protein>
    <recommendedName>
        <fullName evidence="1">ATP synthase protein I</fullName>
    </recommendedName>
</protein>
<gene>
    <name evidence="4" type="ORF">ACFOHV_03615</name>
</gene>
<feature type="region of interest" description="Disordered" evidence="2">
    <location>
        <begin position="101"/>
        <end position="127"/>
    </location>
</feature>
<evidence type="ECO:0000313" key="4">
    <source>
        <dbReference type="EMBL" id="MFC3162365.1"/>
    </source>
</evidence>
<dbReference type="RefSeq" id="WP_182305117.1">
    <property type="nucleotide sequence ID" value="NZ_CP059896.1"/>
</dbReference>
<organism evidence="4 5">
    <name type="scientific">Ciceribacter thiooxidans</name>
    <dbReference type="NCBI Taxonomy" id="1969821"/>
    <lineage>
        <taxon>Bacteria</taxon>
        <taxon>Pseudomonadati</taxon>
        <taxon>Pseudomonadota</taxon>
        <taxon>Alphaproteobacteria</taxon>
        <taxon>Hyphomicrobiales</taxon>
        <taxon>Rhizobiaceae</taxon>
        <taxon>Ciceribacter</taxon>
    </lineage>
</organism>
<comment type="similarity">
    <text evidence="1">Belongs to the bacterial AtpI family.</text>
</comment>
<evidence type="ECO:0000256" key="1">
    <source>
        <dbReference type="PIRNR" id="PIRNR032126"/>
    </source>
</evidence>
<keyword evidence="1" id="KW-0813">Transport</keyword>
<proteinExistence type="inferred from homology"/>
<dbReference type="EMBL" id="JBHRTG010000003">
    <property type="protein sequence ID" value="MFC3162365.1"/>
    <property type="molecule type" value="Genomic_DNA"/>
</dbReference>
<feature type="compositionally biased region" description="Basic and acidic residues" evidence="2">
    <location>
        <begin position="114"/>
        <end position="127"/>
    </location>
</feature>
<dbReference type="InterPro" id="IPR032820">
    <property type="entry name" value="ATPase_put"/>
</dbReference>
<keyword evidence="1 3" id="KW-0472">Membrane</keyword>
<evidence type="ECO:0000256" key="3">
    <source>
        <dbReference type="SAM" id="Phobius"/>
    </source>
</evidence>